<evidence type="ECO:0000256" key="16">
    <source>
        <dbReference type="PROSITE-ProRule" id="PRU00339"/>
    </source>
</evidence>
<evidence type="ECO:0000256" key="12">
    <source>
        <dbReference type="ARBA" id="ARBA00023012"/>
    </source>
</evidence>
<evidence type="ECO:0000256" key="1">
    <source>
        <dbReference type="ARBA" id="ARBA00000085"/>
    </source>
</evidence>
<protein>
    <recommendedName>
        <fullName evidence="3">histidine kinase</fullName>
        <ecNumber evidence="3">2.7.13.3</ecNumber>
    </recommendedName>
</protein>
<dbReference type="Gene3D" id="1.25.40.10">
    <property type="entry name" value="Tetratricopeptide repeat domain"/>
    <property type="match status" value="2"/>
</dbReference>
<evidence type="ECO:0000256" key="10">
    <source>
        <dbReference type="ARBA" id="ARBA00022840"/>
    </source>
</evidence>
<dbReference type="PROSITE" id="PS50110">
    <property type="entry name" value="RESPONSE_REGULATORY"/>
    <property type="match status" value="1"/>
</dbReference>
<dbReference type="CDD" id="cd16922">
    <property type="entry name" value="HATPase_EvgS-ArcB-TorS-like"/>
    <property type="match status" value="1"/>
</dbReference>
<dbReference type="SUPFAM" id="SSF47384">
    <property type="entry name" value="Homodimeric domain of signal transducing histidine kinase"/>
    <property type="match status" value="1"/>
</dbReference>
<feature type="coiled-coil region" evidence="17">
    <location>
        <begin position="448"/>
        <end position="482"/>
    </location>
</feature>
<dbReference type="Pfam" id="PF01627">
    <property type="entry name" value="Hpt"/>
    <property type="match status" value="1"/>
</dbReference>
<evidence type="ECO:0000256" key="8">
    <source>
        <dbReference type="ARBA" id="ARBA00022692"/>
    </source>
</evidence>
<dbReference type="PANTHER" id="PTHR43047:SF72">
    <property type="entry name" value="OSMOSENSING HISTIDINE PROTEIN KINASE SLN1"/>
    <property type="match status" value="1"/>
</dbReference>
<comment type="subcellular location">
    <subcellularLocation>
        <location evidence="2">Cell inner membrane</location>
        <topology evidence="2">Multi-pass membrane protein</topology>
    </subcellularLocation>
</comment>
<dbReference type="EC" id="2.7.13.3" evidence="3"/>
<dbReference type="SUPFAM" id="SSF48452">
    <property type="entry name" value="TPR-like"/>
    <property type="match status" value="2"/>
</dbReference>
<dbReference type="InterPro" id="IPR005467">
    <property type="entry name" value="His_kinase_dom"/>
</dbReference>
<evidence type="ECO:0000313" key="21">
    <source>
        <dbReference type="EMBL" id="GLX77295.1"/>
    </source>
</evidence>
<dbReference type="SUPFAM" id="SSF52172">
    <property type="entry name" value="CheY-like"/>
    <property type="match status" value="1"/>
</dbReference>
<dbReference type="SMART" id="SM00388">
    <property type="entry name" value="HisKA"/>
    <property type="match status" value="1"/>
</dbReference>
<dbReference type="Pfam" id="PF13181">
    <property type="entry name" value="TPR_8"/>
    <property type="match status" value="1"/>
</dbReference>
<dbReference type="SMART" id="SM00028">
    <property type="entry name" value="TPR"/>
    <property type="match status" value="7"/>
</dbReference>
<evidence type="ECO:0000256" key="4">
    <source>
        <dbReference type="ARBA" id="ARBA00022475"/>
    </source>
</evidence>
<dbReference type="CDD" id="cd17546">
    <property type="entry name" value="REC_hyHK_CKI1_RcsC-like"/>
    <property type="match status" value="1"/>
</dbReference>
<dbReference type="Pfam" id="PF13424">
    <property type="entry name" value="TPR_12"/>
    <property type="match status" value="2"/>
</dbReference>
<dbReference type="InterPro" id="IPR004358">
    <property type="entry name" value="Sig_transdc_His_kin-like_C"/>
</dbReference>
<proteinExistence type="predicted"/>
<evidence type="ECO:0000259" key="19">
    <source>
        <dbReference type="PROSITE" id="PS50110"/>
    </source>
</evidence>
<dbReference type="Gene3D" id="3.30.565.10">
    <property type="entry name" value="Histidine kinase-like ATPase, C-terminal domain"/>
    <property type="match status" value="1"/>
</dbReference>
<dbReference type="Gene3D" id="3.40.50.2300">
    <property type="match status" value="1"/>
</dbReference>
<dbReference type="InterPro" id="IPR003594">
    <property type="entry name" value="HATPase_dom"/>
</dbReference>
<dbReference type="InterPro" id="IPR036890">
    <property type="entry name" value="HATPase_C_sf"/>
</dbReference>
<dbReference type="Proteomes" id="UP001157186">
    <property type="component" value="Unassembled WGS sequence"/>
</dbReference>
<keyword evidence="22" id="KW-1185">Reference proteome</keyword>
<dbReference type="PANTHER" id="PTHR43047">
    <property type="entry name" value="TWO-COMPONENT HISTIDINE PROTEIN KINASE"/>
    <property type="match status" value="1"/>
</dbReference>
<keyword evidence="11" id="KW-1133">Transmembrane helix</keyword>
<dbReference type="InterPro" id="IPR019734">
    <property type="entry name" value="TPR_rpt"/>
</dbReference>
<evidence type="ECO:0000256" key="11">
    <source>
        <dbReference type="ARBA" id="ARBA00022989"/>
    </source>
</evidence>
<dbReference type="InterPro" id="IPR011990">
    <property type="entry name" value="TPR-like_helical_dom_sf"/>
</dbReference>
<organism evidence="21 22">
    <name type="scientific">Thalassotalea insulae</name>
    <dbReference type="NCBI Taxonomy" id="2056778"/>
    <lineage>
        <taxon>Bacteria</taxon>
        <taxon>Pseudomonadati</taxon>
        <taxon>Pseudomonadota</taxon>
        <taxon>Gammaproteobacteria</taxon>
        <taxon>Alteromonadales</taxon>
        <taxon>Colwelliaceae</taxon>
        <taxon>Thalassotalea</taxon>
    </lineage>
</organism>
<keyword evidence="12" id="KW-0902">Two-component regulatory system</keyword>
<dbReference type="InterPro" id="IPR011006">
    <property type="entry name" value="CheY-like_superfamily"/>
</dbReference>
<dbReference type="InterPro" id="IPR036097">
    <property type="entry name" value="HisK_dim/P_sf"/>
</dbReference>
<evidence type="ECO:0000259" key="20">
    <source>
        <dbReference type="PROSITE" id="PS50894"/>
    </source>
</evidence>
<accession>A0ABQ6GMS4</accession>
<dbReference type="Pfam" id="PF02518">
    <property type="entry name" value="HATPase_c"/>
    <property type="match status" value="1"/>
</dbReference>
<feature type="coiled-coil region" evidence="17">
    <location>
        <begin position="535"/>
        <end position="562"/>
    </location>
</feature>
<dbReference type="RefSeq" id="WP_284243141.1">
    <property type="nucleotide sequence ID" value="NZ_BSST01000001.1"/>
</dbReference>
<keyword evidence="16" id="KW-0802">TPR repeat</keyword>
<evidence type="ECO:0000256" key="5">
    <source>
        <dbReference type="ARBA" id="ARBA00022519"/>
    </source>
</evidence>
<feature type="domain" description="HPt" evidence="20">
    <location>
        <begin position="856"/>
        <end position="944"/>
    </location>
</feature>
<keyword evidence="17" id="KW-0175">Coiled coil</keyword>
<dbReference type="Pfam" id="PF00072">
    <property type="entry name" value="Response_reg"/>
    <property type="match status" value="1"/>
</dbReference>
<reference evidence="21 22" key="1">
    <citation type="submission" date="2023-03" db="EMBL/GenBank/DDBJ databases">
        <title>Draft genome sequence of Thalassotalea insulae KCTC 62186T.</title>
        <authorList>
            <person name="Sawabe T."/>
        </authorList>
    </citation>
    <scope>NUCLEOTIDE SEQUENCE [LARGE SCALE GENOMIC DNA]</scope>
    <source>
        <strain evidence="21 22">KCTC 62186</strain>
    </source>
</reference>
<dbReference type="CDD" id="cd00082">
    <property type="entry name" value="HisKA"/>
    <property type="match status" value="1"/>
</dbReference>
<evidence type="ECO:0000256" key="14">
    <source>
        <dbReference type="PROSITE-ProRule" id="PRU00110"/>
    </source>
</evidence>
<dbReference type="PROSITE" id="PS50005">
    <property type="entry name" value="TPR"/>
    <property type="match status" value="1"/>
</dbReference>
<evidence type="ECO:0000256" key="15">
    <source>
        <dbReference type="PROSITE-ProRule" id="PRU00169"/>
    </source>
</evidence>
<dbReference type="EMBL" id="BSST01000001">
    <property type="protein sequence ID" value="GLX77295.1"/>
    <property type="molecule type" value="Genomic_DNA"/>
</dbReference>
<keyword evidence="8" id="KW-0812">Transmembrane</keyword>
<evidence type="ECO:0000259" key="18">
    <source>
        <dbReference type="PROSITE" id="PS50109"/>
    </source>
</evidence>
<dbReference type="SUPFAM" id="SSF55874">
    <property type="entry name" value="ATPase domain of HSP90 chaperone/DNA topoisomerase II/histidine kinase"/>
    <property type="match status" value="1"/>
</dbReference>
<dbReference type="InterPro" id="IPR001789">
    <property type="entry name" value="Sig_transdc_resp-reg_receiver"/>
</dbReference>
<keyword evidence="7" id="KW-0808">Transferase</keyword>
<feature type="domain" description="Response regulatory" evidence="19">
    <location>
        <begin position="728"/>
        <end position="842"/>
    </location>
</feature>
<dbReference type="PROSITE" id="PS50894">
    <property type="entry name" value="HPT"/>
    <property type="match status" value="1"/>
</dbReference>
<evidence type="ECO:0000256" key="6">
    <source>
        <dbReference type="ARBA" id="ARBA00022553"/>
    </source>
</evidence>
<dbReference type="InterPro" id="IPR003661">
    <property type="entry name" value="HisK_dim/P_dom"/>
</dbReference>
<comment type="catalytic activity">
    <reaction evidence="1">
        <text>ATP + protein L-histidine = ADP + protein N-phospho-L-histidine.</text>
        <dbReference type="EC" id="2.7.13.3"/>
    </reaction>
</comment>
<evidence type="ECO:0000256" key="9">
    <source>
        <dbReference type="ARBA" id="ARBA00022777"/>
    </source>
</evidence>
<feature type="modified residue" description="Phosphohistidine" evidence="14">
    <location>
        <position position="895"/>
    </location>
</feature>
<dbReference type="PRINTS" id="PR00344">
    <property type="entry name" value="BCTRLSENSOR"/>
</dbReference>
<keyword evidence="13" id="KW-0472">Membrane</keyword>
<gene>
    <name evidence="21" type="ORF">tinsulaeT_06350</name>
</gene>
<evidence type="ECO:0000313" key="22">
    <source>
        <dbReference type="Proteomes" id="UP001157186"/>
    </source>
</evidence>
<comment type="caution">
    <text evidence="21">The sequence shown here is derived from an EMBL/GenBank/DDBJ whole genome shotgun (WGS) entry which is preliminary data.</text>
</comment>
<feature type="domain" description="Histidine kinase" evidence="18">
    <location>
        <begin position="482"/>
        <end position="699"/>
    </location>
</feature>
<evidence type="ECO:0000256" key="2">
    <source>
        <dbReference type="ARBA" id="ARBA00004429"/>
    </source>
</evidence>
<dbReference type="Gene3D" id="1.10.287.130">
    <property type="match status" value="1"/>
</dbReference>
<evidence type="ECO:0000256" key="7">
    <source>
        <dbReference type="ARBA" id="ARBA00022679"/>
    </source>
</evidence>
<name>A0ABQ6GMS4_9GAMM</name>
<dbReference type="PROSITE" id="PS51257">
    <property type="entry name" value="PROKAR_LIPOPROTEIN"/>
    <property type="match status" value="1"/>
</dbReference>
<keyword evidence="9" id="KW-0418">Kinase</keyword>
<keyword evidence="6 15" id="KW-0597">Phosphoprotein</keyword>
<dbReference type="InterPro" id="IPR008207">
    <property type="entry name" value="Sig_transdc_His_kin_Hpt_dom"/>
</dbReference>
<evidence type="ECO:0000256" key="17">
    <source>
        <dbReference type="SAM" id="Coils"/>
    </source>
</evidence>
<dbReference type="SMART" id="SM00448">
    <property type="entry name" value="REC"/>
    <property type="match status" value="1"/>
</dbReference>
<dbReference type="InterPro" id="IPR036641">
    <property type="entry name" value="HPT_dom_sf"/>
</dbReference>
<keyword evidence="5" id="KW-0997">Cell inner membrane</keyword>
<dbReference type="SUPFAM" id="SSF47226">
    <property type="entry name" value="Histidine-containing phosphotransfer domain, HPT domain"/>
    <property type="match status" value="1"/>
</dbReference>
<dbReference type="PROSITE" id="PS50109">
    <property type="entry name" value="HIS_KIN"/>
    <property type="match status" value="1"/>
</dbReference>
<dbReference type="Gene3D" id="1.20.120.160">
    <property type="entry name" value="HPT domain"/>
    <property type="match status" value="1"/>
</dbReference>
<keyword evidence="10" id="KW-0547">Nucleotide-binding</keyword>
<feature type="modified residue" description="4-aspartylphosphate" evidence="15">
    <location>
        <position position="777"/>
    </location>
</feature>
<feature type="coiled-coil region" evidence="17">
    <location>
        <begin position="393"/>
        <end position="420"/>
    </location>
</feature>
<dbReference type="Pfam" id="PF00512">
    <property type="entry name" value="HisKA"/>
    <property type="match status" value="1"/>
</dbReference>
<feature type="repeat" description="TPR" evidence="16">
    <location>
        <begin position="146"/>
        <end position="179"/>
    </location>
</feature>
<keyword evidence="10" id="KW-0067">ATP-binding</keyword>
<keyword evidence="4" id="KW-1003">Cell membrane</keyword>
<sequence>MLGGGRLLVLAVSFVLVTGISFSSCAFDNVVKDKLAEIQQLQDTQQALQAVDGLLRSGSYSLAEKVEILNIQAKLYFRQRNFDQALDTVSSVLMIAEEKSWPDVAAVAYKMQGIFHYYQGNFPKALTSYQQALQRYQPLEKKVEQANLYNNIGLVYAAMGQTLKALDSYQLAEVIYKQHGTDVDLVDIRYNIAGLYLRLRRYDLAIEMFNQVQAKRKLFNDQEGLASVRSDLGVTYKHSGDFPRAIEHLLLALNYYRQTQDNYHLASSYHNLAEVYNELHQVDEAQHYAQLALNISEQYKFNAITAGSLQSLAQALFVQGQTEKPLALLHRSSEIAQALDYQQQLRANLSLLPMVYSATGNRVAALKSYQEFIALNHKLSNDQLNEYLAKFESAELKQQVAQLQQSKKLKQLEIAQANQKQNLAIGAVILVLLILFLNYRRQVDRRLKSELAVQVKQRTIELEKLTEQLKQANSIKSQFLANMSHEIRTPLTAIIGQAEAIISGDVDQQYLEKEVEIIHGNSLYLLELINNILDLSKIEANKLELELQMEDLHQILTELANMFTEQAYSKGLEFKITHHLSSPFIVEIDGLRVKQVLINLCSNAIKFTPRGSVNINVSVQKNELIFKVTDTGIGLSYTQIQQVFESFTQGDSSISRRFGGSGLGLCLSEQLARLMNGRIEIDSQLNQGSTFSLIIPFEHSLEQGQVAKAQTVLSKVERPAEQTYFNGTVLLADDHDDNRRLIARFLKTLGLDVIGACNGQEVIDLYADHKPQLILLDIQMPEMDGIEAFTILRQQGCSVPIIALTANAMSHEVAHYIELGFTAHLKKPIERKAFINTIAQYLHCDVSVEDANQSLEQVDMSDLVQQFKSNLALEQQDIVAHLNADNYDLLKELVHRIAGAAQMFGFSMLSRRALDLEIAVKSERYSDVNDLTQLLLNEIDQVLW</sequence>
<evidence type="ECO:0000256" key="13">
    <source>
        <dbReference type="ARBA" id="ARBA00023136"/>
    </source>
</evidence>
<evidence type="ECO:0000256" key="3">
    <source>
        <dbReference type="ARBA" id="ARBA00012438"/>
    </source>
</evidence>
<dbReference type="SMART" id="SM00387">
    <property type="entry name" value="HATPase_c"/>
    <property type="match status" value="1"/>
</dbReference>